<dbReference type="Pfam" id="PF00015">
    <property type="entry name" value="MCPsignal"/>
    <property type="match status" value="1"/>
</dbReference>
<protein>
    <submittedName>
        <fullName evidence="6">Methyl-accepting protein RppA</fullName>
    </submittedName>
</protein>
<keyword evidence="3" id="KW-0175">Coiled coil</keyword>
<feature type="transmembrane region" description="Helical" evidence="4">
    <location>
        <begin position="47"/>
        <end position="69"/>
    </location>
</feature>
<dbReference type="HOGENOM" id="CLU_320483_0_0_0"/>
<keyword evidence="1 2" id="KW-0807">Transducer</keyword>
<dbReference type="GO" id="GO:0007165">
    <property type="term" value="P:signal transduction"/>
    <property type="evidence" value="ECO:0007669"/>
    <property type="project" value="UniProtKB-KW"/>
</dbReference>
<dbReference type="InterPro" id="IPR025997">
    <property type="entry name" value="SBP_2_dom"/>
</dbReference>
<feature type="transmembrane region" description="Helical" evidence="4">
    <location>
        <begin position="15"/>
        <end position="35"/>
    </location>
</feature>
<dbReference type="PANTHER" id="PTHR32089">
    <property type="entry name" value="METHYL-ACCEPTING CHEMOTAXIS PROTEIN MCPB"/>
    <property type="match status" value="1"/>
</dbReference>
<feature type="domain" description="Methyl-accepting transducer" evidence="5">
    <location>
        <begin position="229"/>
        <end position="493"/>
    </location>
</feature>
<dbReference type="SMART" id="SM00283">
    <property type="entry name" value="MA"/>
    <property type="match status" value="1"/>
</dbReference>
<dbReference type="PROSITE" id="PS50111">
    <property type="entry name" value="CHEMOTAXIS_TRANSDUC_2"/>
    <property type="match status" value="1"/>
</dbReference>
<evidence type="ECO:0000313" key="6">
    <source>
        <dbReference type="EMBL" id="GAK53163.1"/>
    </source>
</evidence>
<dbReference type="EMBL" id="DF820459">
    <property type="protein sequence ID" value="GAK53163.1"/>
    <property type="molecule type" value="Genomic_DNA"/>
</dbReference>
<dbReference type="GO" id="GO:0016020">
    <property type="term" value="C:membrane"/>
    <property type="evidence" value="ECO:0007669"/>
    <property type="project" value="InterPro"/>
</dbReference>
<evidence type="ECO:0000256" key="3">
    <source>
        <dbReference type="SAM" id="Coils"/>
    </source>
</evidence>
<feature type="coiled-coil region" evidence="3">
    <location>
        <begin position="234"/>
        <end position="261"/>
    </location>
</feature>
<name>A0A0S6W400_9BACT</name>
<evidence type="ECO:0000256" key="2">
    <source>
        <dbReference type="PROSITE-ProRule" id="PRU00284"/>
    </source>
</evidence>
<dbReference type="SUPFAM" id="SSF58104">
    <property type="entry name" value="Methyl-accepting chemotaxis protein (MCP) signaling domain"/>
    <property type="match status" value="1"/>
</dbReference>
<keyword evidence="4" id="KW-0472">Membrane</keyword>
<dbReference type="Proteomes" id="UP000030700">
    <property type="component" value="Unassembled WGS sequence"/>
</dbReference>
<dbReference type="Pfam" id="PF13407">
    <property type="entry name" value="Peripla_BP_4"/>
    <property type="match status" value="1"/>
</dbReference>
<evidence type="ECO:0000259" key="5">
    <source>
        <dbReference type="PROSITE" id="PS50111"/>
    </source>
</evidence>
<accession>A0A0S6W400</accession>
<gene>
    <name evidence="6" type="ORF">U14_04423</name>
</gene>
<keyword evidence="4" id="KW-0812">Transmembrane</keyword>
<proteinExistence type="predicted"/>
<dbReference type="SUPFAM" id="SSF53822">
    <property type="entry name" value="Periplasmic binding protein-like I"/>
    <property type="match status" value="1"/>
</dbReference>
<keyword evidence="7" id="KW-1185">Reference proteome</keyword>
<keyword evidence="4" id="KW-1133">Transmembrane helix</keyword>
<evidence type="ECO:0000313" key="7">
    <source>
        <dbReference type="Proteomes" id="UP000030700"/>
    </source>
</evidence>
<evidence type="ECO:0000256" key="4">
    <source>
        <dbReference type="SAM" id="Phobius"/>
    </source>
</evidence>
<dbReference type="InterPro" id="IPR004089">
    <property type="entry name" value="MCPsignal_dom"/>
</dbReference>
<dbReference type="PANTHER" id="PTHR32089:SF112">
    <property type="entry name" value="LYSOZYME-LIKE PROTEIN-RELATED"/>
    <property type="match status" value="1"/>
</dbReference>
<dbReference type="Gene3D" id="1.10.287.950">
    <property type="entry name" value="Methyl-accepting chemotaxis protein"/>
    <property type="match status" value="1"/>
</dbReference>
<evidence type="ECO:0000256" key="1">
    <source>
        <dbReference type="ARBA" id="ARBA00023224"/>
    </source>
</evidence>
<reference evidence="6" key="1">
    <citation type="journal article" date="2015" name="PeerJ">
        <title>First genomic representation of candidate bacterial phylum KSB3 points to enhanced environmental sensing as a trigger of wastewater bulking.</title>
        <authorList>
            <person name="Sekiguchi Y."/>
            <person name="Ohashi A."/>
            <person name="Parks D.H."/>
            <person name="Yamauchi T."/>
            <person name="Tyson G.W."/>
            <person name="Hugenholtz P."/>
        </authorList>
    </citation>
    <scope>NUCLEOTIDE SEQUENCE [LARGE SCALE GENOMIC DNA]</scope>
</reference>
<dbReference type="InterPro" id="IPR028082">
    <property type="entry name" value="Peripla_BP_I"/>
</dbReference>
<organism evidence="6">
    <name type="scientific">Candidatus Moduliflexus flocculans</name>
    <dbReference type="NCBI Taxonomy" id="1499966"/>
    <lineage>
        <taxon>Bacteria</taxon>
        <taxon>Candidatus Moduliflexota</taxon>
        <taxon>Candidatus Moduliflexia</taxon>
        <taxon>Candidatus Moduliflexales</taxon>
        <taxon>Candidatus Moduliflexaceae</taxon>
    </lineage>
</organism>
<dbReference type="STRING" id="1499966.U14_04423"/>
<sequence length="885" mass="97691">MKRIGLHALYVRTHLTIGLALNIAMSALVFFLANGRLSLKHIMLLQFLWTIVLLFVNAGIIKWCILPYIQRAIAIARTVGTGETLSENAPKTRLIILELEDLEQILRTNSRFIRRLIDAGNSFLRKGKRETLQPRSEHDELTEVIQQFEQVFLAIERHVGKLIQGSLFLETPEVLQQTSLGDFFEAMTIEFRTAIAQIGDEVRNIAKASARIGAMSQQSLWNATLETEAIEHIAASSEQVAQNLRQTMENIETQGQSLDNTFEDIERMNASILNIHQDIEYLSTLSNVTDQSITGLHAFMEEIDDHAHDVSSLAESVSKEAGKGVEAVQSVIEGIQTINTTVNDAAATIKHLGKESDRIGDVLEVINDIAEQTNLLALNASIIAAQAGGHGKGFAVVAGQVRELAERTRNSTKEIGNIIRSLQNEVMRGTMAMANCLDAVREGVELGQQADALLHVIAQRIQDARGMAANLAKATVSQRQNSLQAKEAMDQVHRKLEHLSDSVSAQTKNSSHLGQIAAILRNITQQLESSASSQLHEIETIVHAIDHMQNLLHRNAKMIGQLAASSTELETLKAHLAENMGQFLVTDPVLPNDFDRAKSTVALLSPNTEDFFEQIYAGCRERILAAGFQALTLNAHDNPVLQAEQMTWILQQPWLKGLLLAPVDEHTGQRLLMKSHAANMPLIVVDCPVEQPFLSVLSDNYRGGEQAADLLKPLLPKQATVMVCGFRNVSSIFRRLEGFLAKASAYQWDVIEMFASSFDIQQAKEALVDGLTLASKVDGIFLTYENASLAYLELLREQRFKVRPPQVVAYDLTPEIADAITAGYIAGTIYQNPADLGWTAFQELSPYIGKGLSMPTEPKTAYVRVQTITQKNLADVGIENKKSSN</sequence>
<dbReference type="Gene3D" id="3.40.50.2300">
    <property type="match status" value="2"/>
</dbReference>
<dbReference type="AlphaFoldDB" id="A0A0S6W400"/>
<dbReference type="CDD" id="cd11386">
    <property type="entry name" value="MCP_signal"/>
    <property type="match status" value="1"/>
</dbReference>